<dbReference type="AlphaFoldDB" id="A0A2H3JA14"/>
<protein>
    <recommendedName>
        <fullName evidence="4">Erythromycin esterase</fullName>
    </recommendedName>
</protein>
<feature type="region of interest" description="Disordered" evidence="1">
    <location>
        <begin position="1"/>
        <end position="23"/>
    </location>
</feature>
<accession>A0A2H3JA14</accession>
<dbReference type="EMBL" id="KB467831">
    <property type="protein sequence ID" value="PCH33494.1"/>
    <property type="molecule type" value="Genomic_DNA"/>
</dbReference>
<proteinExistence type="predicted"/>
<evidence type="ECO:0000256" key="1">
    <source>
        <dbReference type="SAM" id="MobiDB-lite"/>
    </source>
</evidence>
<dbReference type="Proteomes" id="UP000218811">
    <property type="component" value="Unassembled WGS sequence"/>
</dbReference>
<dbReference type="GO" id="GO:0046677">
    <property type="term" value="P:response to antibiotic"/>
    <property type="evidence" value="ECO:0007669"/>
    <property type="project" value="InterPro"/>
</dbReference>
<gene>
    <name evidence="2" type="ORF">WOLCODRAFT_22051</name>
</gene>
<dbReference type="STRING" id="742152.A0A2H3JA14"/>
<evidence type="ECO:0000313" key="3">
    <source>
        <dbReference type="Proteomes" id="UP000218811"/>
    </source>
</evidence>
<dbReference type="InterPro" id="IPR007815">
    <property type="entry name" value="Emycin_Estase"/>
</dbReference>
<sequence>MLTEDTKNWNLRCAPTPSPRLQSAQELIRSTRRDDHFAPTLVKIAEYLGAGGAQAKIVVWAHNSHIGDARATDMGRRRGAHAPVGRLYVEA</sequence>
<name>A0A2H3JA14_WOLCO</name>
<evidence type="ECO:0008006" key="4">
    <source>
        <dbReference type="Google" id="ProtNLM"/>
    </source>
</evidence>
<dbReference type="SUPFAM" id="SSF159501">
    <property type="entry name" value="EreA/ChaN-like"/>
    <property type="match status" value="1"/>
</dbReference>
<evidence type="ECO:0000313" key="2">
    <source>
        <dbReference type="EMBL" id="PCH33494.1"/>
    </source>
</evidence>
<organism evidence="2 3">
    <name type="scientific">Wolfiporia cocos (strain MD-104)</name>
    <name type="common">Brown rot fungus</name>
    <dbReference type="NCBI Taxonomy" id="742152"/>
    <lineage>
        <taxon>Eukaryota</taxon>
        <taxon>Fungi</taxon>
        <taxon>Dikarya</taxon>
        <taxon>Basidiomycota</taxon>
        <taxon>Agaricomycotina</taxon>
        <taxon>Agaricomycetes</taxon>
        <taxon>Polyporales</taxon>
        <taxon>Phaeolaceae</taxon>
        <taxon>Wolfiporia</taxon>
    </lineage>
</organism>
<reference evidence="2 3" key="1">
    <citation type="journal article" date="2012" name="Science">
        <title>The Paleozoic origin of enzymatic lignin decomposition reconstructed from 31 fungal genomes.</title>
        <authorList>
            <person name="Floudas D."/>
            <person name="Binder M."/>
            <person name="Riley R."/>
            <person name="Barry K."/>
            <person name="Blanchette R.A."/>
            <person name="Henrissat B."/>
            <person name="Martinez A.T."/>
            <person name="Otillar R."/>
            <person name="Spatafora J.W."/>
            <person name="Yadav J.S."/>
            <person name="Aerts A."/>
            <person name="Benoit I."/>
            <person name="Boyd A."/>
            <person name="Carlson A."/>
            <person name="Copeland A."/>
            <person name="Coutinho P.M."/>
            <person name="de Vries R.P."/>
            <person name="Ferreira P."/>
            <person name="Findley K."/>
            <person name="Foster B."/>
            <person name="Gaskell J."/>
            <person name="Glotzer D."/>
            <person name="Gorecki P."/>
            <person name="Heitman J."/>
            <person name="Hesse C."/>
            <person name="Hori C."/>
            <person name="Igarashi K."/>
            <person name="Jurgens J.A."/>
            <person name="Kallen N."/>
            <person name="Kersten P."/>
            <person name="Kohler A."/>
            <person name="Kuees U."/>
            <person name="Kumar T.K.A."/>
            <person name="Kuo A."/>
            <person name="LaButti K."/>
            <person name="Larrondo L.F."/>
            <person name="Lindquist E."/>
            <person name="Ling A."/>
            <person name="Lombard V."/>
            <person name="Lucas S."/>
            <person name="Lundell T."/>
            <person name="Martin R."/>
            <person name="McLaughlin D.J."/>
            <person name="Morgenstern I."/>
            <person name="Morin E."/>
            <person name="Murat C."/>
            <person name="Nagy L.G."/>
            <person name="Nolan M."/>
            <person name="Ohm R.A."/>
            <person name="Patyshakuliyeva A."/>
            <person name="Rokas A."/>
            <person name="Ruiz-Duenas F.J."/>
            <person name="Sabat G."/>
            <person name="Salamov A."/>
            <person name="Samejima M."/>
            <person name="Schmutz J."/>
            <person name="Slot J.C."/>
            <person name="St John F."/>
            <person name="Stenlid J."/>
            <person name="Sun H."/>
            <person name="Sun S."/>
            <person name="Syed K."/>
            <person name="Tsang A."/>
            <person name="Wiebenga A."/>
            <person name="Young D."/>
            <person name="Pisabarro A."/>
            <person name="Eastwood D.C."/>
            <person name="Martin F."/>
            <person name="Cullen D."/>
            <person name="Grigoriev I.V."/>
            <person name="Hibbett D.S."/>
        </authorList>
    </citation>
    <scope>NUCLEOTIDE SEQUENCE [LARGE SCALE GENOMIC DNA]</scope>
    <source>
        <strain evidence="2 3">MD-104</strain>
    </source>
</reference>
<keyword evidence="3" id="KW-1185">Reference proteome</keyword>
<dbReference type="Gene3D" id="3.40.1660.10">
    <property type="entry name" value="EreA-like (biosynthetic domain)"/>
    <property type="match status" value="1"/>
</dbReference>
<dbReference type="Pfam" id="PF05139">
    <property type="entry name" value="Erythro_esteras"/>
    <property type="match status" value="1"/>
</dbReference>
<dbReference type="OrthoDB" id="413649at2759"/>